<feature type="compositionally biased region" description="Polar residues" evidence="1">
    <location>
        <begin position="50"/>
        <end position="62"/>
    </location>
</feature>
<feature type="region of interest" description="Disordered" evidence="1">
    <location>
        <begin position="50"/>
        <end position="69"/>
    </location>
</feature>
<dbReference type="Proteomes" id="UP000825935">
    <property type="component" value="Chromosome 21"/>
</dbReference>
<proteinExistence type="predicted"/>
<evidence type="ECO:0000256" key="1">
    <source>
        <dbReference type="SAM" id="MobiDB-lite"/>
    </source>
</evidence>
<dbReference type="OrthoDB" id="2285352at2759"/>
<protein>
    <submittedName>
        <fullName evidence="2">Uncharacterized protein</fullName>
    </submittedName>
</protein>
<name>A0A8T2SDM4_CERRI</name>
<gene>
    <name evidence="2" type="ORF">KP509_21G053900</name>
</gene>
<reference evidence="2" key="1">
    <citation type="submission" date="2021-08" db="EMBL/GenBank/DDBJ databases">
        <title>WGS assembly of Ceratopteris richardii.</title>
        <authorList>
            <person name="Marchant D.B."/>
            <person name="Chen G."/>
            <person name="Jenkins J."/>
            <person name="Shu S."/>
            <person name="Leebens-Mack J."/>
            <person name="Grimwood J."/>
            <person name="Schmutz J."/>
            <person name="Soltis P."/>
            <person name="Soltis D."/>
            <person name="Chen Z.-H."/>
        </authorList>
    </citation>
    <scope>NUCLEOTIDE SEQUENCE</scope>
    <source>
        <strain evidence="2">Whitten #5841</strain>
        <tissue evidence="2">Leaf</tissue>
    </source>
</reference>
<comment type="caution">
    <text evidence="2">The sequence shown here is derived from an EMBL/GenBank/DDBJ whole genome shotgun (WGS) entry which is preliminary data.</text>
</comment>
<sequence>MDTKIQQPPKDTEDRAYVYRDKHYSEMDPYKEAYIIARFNQPLQTKMASSPHVTLKASTSHNHVPLASH</sequence>
<keyword evidence="3" id="KW-1185">Reference proteome</keyword>
<accession>A0A8T2SDM4</accession>
<dbReference type="AlphaFoldDB" id="A0A8T2SDM4"/>
<organism evidence="2 3">
    <name type="scientific">Ceratopteris richardii</name>
    <name type="common">Triangle waterfern</name>
    <dbReference type="NCBI Taxonomy" id="49495"/>
    <lineage>
        <taxon>Eukaryota</taxon>
        <taxon>Viridiplantae</taxon>
        <taxon>Streptophyta</taxon>
        <taxon>Embryophyta</taxon>
        <taxon>Tracheophyta</taxon>
        <taxon>Polypodiopsida</taxon>
        <taxon>Polypodiidae</taxon>
        <taxon>Polypodiales</taxon>
        <taxon>Pteridineae</taxon>
        <taxon>Pteridaceae</taxon>
        <taxon>Parkerioideae</taxon>
        <taxon>Ceratopteris</taxon>
    </lineage>
</organism>
<evidence type="ECO:0000313" key="2">
    <source>
        <dbReference type="EMBL" id="KAH7315537.1"/>
    </source>
</evidence>
<evidence type="ECO:0000313" key="3">
    <source>
        <dbReference type="Proteomes" id="UP000825935"/>
    </source>
</evidence>
<dbReference type="EMBL" id="CM035426">
    <property type="protein sequence ID" value="KAH7315537.1"/>
    <property type="molecule type" value="Genomic_DNA"/>
</dbReference>